<dbReference type="OrthoDB" id="5470322at2"/>
<evidence type="ECO:0000313" key="1">
    <source>
        <dbReference type="EMBL" id="QDG49842.1"/>
    </source>
</evidence>
<dbReference type="RefSeq" id="WP_141196339.1">
    <property type="nucleotide sequence ID" value="NZ_CP041186.1"/>
</dbReference>
<reference evidence="1 2" key="1">
    <citation type="submission" date="2019-06" db="EMBL/GenBank/DDBJ databases">
        <title>Persicimonas caeni gen. nov., sp. nov., a predatory bacterium isolated from solar saltern.</title>
        <authorList>
            <person name="Wang S."/>
        </authorList>
    </citation>
    <scope>NUCLEOTIDE SEQUENCE [LARGE SCALE GENOMIC DNA]</scope>
    <source>
        <strain evidence="1 2">YN101</strain>
    </source>
</reference>
<sequence length="277" mass="30947">MKPPKILCHPDSEKSCGACCGMYNRRDNSHAATLERLSRRTRAFFDEARVDDEQSLRAFRAKWEETRAEEKLLSGLPNCPFLGLLGLQERPDDPPESFKVGCLVHPLQNDGLDGRDCGVYDRETCDDYLCATHNLLGAREKLLVLQAVSDSYLYGLVITDVRFVWELFALAADENGMDPPARCLQRPEAIEAAADYFELKRDWPYADDDGIFGQVQPGEGLETSRRKGPSAELGVEPDRYEAVLTCLGTSVDSQEALLEARSLVRARVEAFARAVDL</sequence>
<protein>
    <submittedName>
        <fullName evidence="1">Uncharacterized protein</fullName>
    </submittedName>
</protein>
<dbReference type="AlphaFoldDB" id="A0A4Y6PNH4"/>
<accession>A0A4Y6PNH4</accession>
<name>A0A4Y6PNH4_PERCE</name>
<gene>
    <name evidence="1" type="ORF">FIV42_03530</name>
</gene>
<keyword evidence="2" id="KW-1185">Reference proteome</keyword>
<evidence type="ECO:0000313" key="2">
    <source>
        <dbReference type="Proteomes" id="UP000315995"/>
    </source>
</evidence>
<dbReference type="EMBL" id="CP041186">
    <property type="protein sequence ID" value="QDG49842.1"/>
    <property type="molecule type" value="Genomic_DNA"/>
</dbReference>
<organism evidence="1 2">
    <name type="scientific">Persicimonas caeni</name>
    <dbReference type="NCBI Taxonomy" id="2292766"/>
    <lineage>
        <taxon>Bacteria</taxon>
        <taxon>Deltaproteobacteria</taxon>
        <taxon>Bradymonadales</taxon>
        <taxon>Bradymonadaceae</taxon>
        <taxon>Persicimonas</taxon>
    </lineage>
</organism>
<accession>A0A5B8Y3R3</accession>
<dbReference type="Proteomes" id="UP000315995">
    <property type="component" value="Chromosome"/>
</dbReference>
<proteinExistence type="predicted"/>